<gene>
    <name evidence="2" type="ORF">SD77_3141</name>
</gene>
<feature type="transmembrane region" description="Helical" evidence="1">
    <location>
        <begin position="32"/>
        <end position="55"/>
    </location>
</feature>
<keyword evidence="1" id="KW-0812">Transmembrane</keyword>
<keyword evidence="1" id="KW-1133">Transmembrane helix</keyword>
<accession>A0ABR5AXE3</accession>
<evidence type="ECO:0000256" key="1">
    <source>
        <dbReference type="SAM" id="Phobius"/>
    </source>
</evidence>
<feature type="transmembrane region" description="Helical" evidence="1">
    <location>
        <begin position="7"/>
        <end position="26"/>
    </location>
</feature>
<comment type="caution">
    <text evidence="2">The sequence shown here is derived from an EMBL/GenBank/DDBJ whole genome shotgun (WGS) entry which is preliminary data.</text>
</comment>
<proteinExistence type="predicted"/>
<reference evidence="2 3" key="1">
    <citation type="submission" date="2015-01" db="EMBL/GenBank/DDBJ databases">
        <title>Genome Assembly of Bacillus badius MTCC 1458.</title>
        <authorList>
            <person name="Verma A."/>
            <person name="Khatri I."/>
            <person name="Mual P."/>
            <person name="Subramanian S."/>
            <person name="Krishnamurthi S."/>
        </authorList>
    </citation>
    <scope>NUCLEOTIDE SEQUENCE [LARGE SCALE GENOMIC DNA]</scope>
    <source>
        <strain evidence="2 3">MTCC 1458</strain>
    </source>
</reference>
<dbReference type="EMBL" id="JXLP01000003">
    <property type="protein sequence ID" value="KIL79275.1"/>
    <property type="molecule type" value="Genomic_DNA"/>
</dbReference>
<name>A0ABR5AXE3_BACBA</name>
<keyword evidence="3" id="KW-1185">Reference proteome</keyword>
<evidence type="ECO:0000313" key="3">
    <source>
        <dbReference type="Proteomes" id="UP000031982"/>
    </source>
</evidence>
<organism evidence="2 3">
    <name type="scientific">Bacillus badius</name>
    <dbReference type="NCBI Taxonomy" id="1455"/>
    <lineage>
        <taxon>Bacteria</taxon>
        <taxon>Bacillati</taxon>
        <taxon>Bacillota</taxon>
        <taxon>Bacilli</taxon>
        <taxon>Bacillales</taxon>
        <taxon>Bacillaceae</taxon>
        <taxon>Pseudobacillus</taxon>
    </lineage>
</organism>
<evidence type="ECO:0000313" key="2">
    <source>
        <dbReference type="EMBL" id="KIL79275.1"/>
    </source>
</evidence>
<sequence>MLNAVKYLGGTVLALGIIAFLIGFFASGSSVLTPIGIGAVVGAGFVFVFGVFFVAAEEMLEKAYQGTAPYKTK</sequence>
<dbReference type="Proteomes" id="UP000031982">
    <property type="component" value="Unassembled WGS sequence"/>
</dbReference>
<keyword evidence="1" id="KW-0472">Membrane</keyword>
<protein>
    <submittedName>
        <fullName evidence="2">Uncharacterized protein</fullName>
    </submittedName>
</protein>